<name>A0A5B7FU99_PORTR</name>
<proteinExistence type="predicted"/>
<protein>
    <submittedName>
        <fullName evidence="2">Uncharacterized protein</fullName>
    </submittedName>
</protein>
<gene>
    <name evidence="2" type="ORF">E2C01_042251</name>
</gene>
<feature type="region of interest" description="Disordered" evidence="1">
    <location>
        <begin position="73"/>
        <end position="96"/>
    </location>
</feature>
<accession>A0A5B7FU99</accession>
<evidence type="ECO:0000313" key="3">
    <source>
        <dbReference type="Proteomes" id="UP000324222"/>
    </source>
</evidence>
<reference evidence="2 3" key="1">
    <citation type="submission" date="2019-05" db="EMBL/GenBank/DDBJ databases">
        <title>Another draft genome of Portunus trituberculatus and its Hox gene families provides insights of decapod evolution.</title>
        <authorList>
            <person name="Jeong J.-H."/>
            <person name="Song I."/>
            <person name="Kim S."/>
            <person name="Choi T."/>
            <person name="Kim D."/>
            <person name="Ryu S."/>
            <person name="Kim W."/>
        </authorList>
    </citation>
    <scope>NUCLEOTIDE SEQUENCE [LARGE SCALE GENOMIC DNA]</scope>
    <source>
        <tissue evidence="2">Muscle</tissue>
    </source>
</reference>
<dbReference type="AlphaFoldDB" id="A0A5B7FU99"/>
<dbReference type="Proteomes" id="UP000324222">
    <property type="component" value="Unassembled WGS sequence"/>
</dbReference>
<comment type="caution">
    <text evidence="2">The sequence shown here is derived from an EMBL/GenBank/DDBJ whole genome shotgun (WGS) entry which is preliminary data.</text>
</comment>
<evidence type="ECO:0000256" key="1">
    <source>
        <dbReference type="SAM" id="MobiDB-lite"/>
    </source>
</evidence>
<sequence>MLSTKSSLSSLLSVRLRHASRAFDVTPPPRPEEALTSQAAAWVQASSSGSATVLPLPDHDGWPLSLYHNRETCARPGGGEDGEGNEQAGLCVAQSL</sequence>
<organism evidence="2 3">
    <name type="scientific">Portunus trituberculatus</name>
    <name type="common">Swimming crab</name>
    <name type="synonym">Neptunus trituberculatus</name>
    <dbReference type="NCBI Taxonomy" id="210409"/>
    <lineage>
        <taxon>Eukaryota</taxon>
        <taxon>Metazoa</taxon>
        <taxon>Ecdysozoa</taxon>
        <taxon>Arthropoda</taxon>
        <taxon>Crustacea</taxon>
        <taxon>Multicrustacea</taxon>
        <taxon>Malacostraca</taxon>
        <taxon>Eumalacostraca</taxon>
        <taxon>Eucarida</taxon>
        <taxon>Decapoda</taxon>
        <taxon>Pleocyemata</taxon>
        <taxon>Brachyura</taxon>
        <taxon>Eubrachyura</taxon>
        <taxon>Portunoidea</taxon>
        <taxon>Portunidae</taxon>
        <taxon>Portuninae</taxon>
        <taxon>Portunus</taxon>
    </lineage>
</organism>
<evidence type="ECO:0000313" key="2">
    <source>
        <dbReference type="EMBL" id="MPC48478.1"/>
    </source>
</evidence>
<dbReference type="EMBL" id="VSRR010008305">
    <property type="protein sequence ID" value="MPC48478.1"/>
    <property type="molecule type" value="Genomic_DNA"/>
</dbReference>
<keyword evidence="3" id="KW-1185">Reference proteome</keyword>